<name>A0A2P4SMC2_BAMTH</name>
<dbReference type="Proteomes" id="UP000237246">
    <property type="component" value="Unassembled WGS sequence"/>
</dbReference>
<dbReference type="EMBL" id="PPHD01035395">
    <property type="protein sequence ID" value="POI25265.1"/>
    <property type="molecule type" value="Genomic_DNA"/>
</dbReference>
<proteinExistence type="predicted"/>
<gene>
    <name evidence="1" type="ORF">CIB84_010987</name>
</gene>
<organism evidence="1 2">
    <name type="scientific">Bambusicola thoracicus</name>
    <name type="common">Chinese bamboo-partridge</name>
    <name type="synonym">Perdix thoracica</name>
    <dbReference type="NCBI Taxonomy" id="9083"/>
    <lineage>
        <taxon>Eukaryota</taxon>
        <taxon>Metazoa</taxon>
        <taxon>Chordata</taxon>
        <taxon>Craniata</taxon>
        <taxon>Vertebrata</taxon>
        <taxon>Euteleostomi</taxon>
        <taxon>Archelosauria</taxon>
        <taxon>Archosauria</taxon>
        <taxon>Dinosauria</taxon>
        <taxon>Saurischia</taxon>
        <taxon>Theropoda</taxon>
        <taxon>Coelurosauria</taxon>
        <taxon>Aves</taxon>
        <taxon>Neognathae</taxon>
        <taxon>Galloanserae</taxon>
        <taxon>Galliformes</taxon>
        <taxon>Phasianidae</taxon>
        <taxon>Perdicinae</taxon>
        <taxon>Bambusicola</taxon>
    </lineage>
</organism>
<reference evidence="1 2" key="1">
    <citation type="submission" date="2018-01" db="EMBL/GenBank/DDBJ databases">
        <title>Comparison of the Chinese Bamboo Partridge and Red Junglefowl genome sequences highlights the importance of demography in genome evolution.</title>
        <authorList>
            <person name="Tiley G.P."/>
            <person name="Kimball R.T."/>
            <person name="Braun E.L."/>
            <person name="Burleigh J.G."/>
        </authorList>
    </citation>
    <scope>NUCLEOTIDE SEQUENCE [LARGE SCALE GENOMIC DNA]</scope>
    <source>
        <strain evidence="1">RTK389</strain>
        <tissue evidence="1">Blood</tissue>
    </source>
</reference>
<keyword evidence="2" id="KW-1185">Reference proteome</keyword>
<sequence>MCIYQIAGMKKKSSFLLPIFPASERLLRARGGGDVLSPPGLWGGTQAAA</sequence>
<evidence type="ECO:0000313" key="1">
    <source>
        <dbReference type="EMBL" id="POI25265.1"/>
    </source>
</evidence>
<accession>A0A2P4SMC2</accession>
<dbReference type="AlphaFoldDB" id="A0A2P4SMC2"/>
<comment type="caution">
    <text evidence="1">The sequence shown here is derived from an EMBL/GenBank/DDBJ whole genome shotgun (WGS) entry which is preliminary data.</text>
</comment>
<protein>
    <submittedName>
        <fullName evidence="1">Uncharacterized protein</fullName>
    </submittedName>
</protein>
<evidence type="ECO:0000313" key="2">
    <source>
        <dbReference type="Proteomes" id="UP000237246"/>
    </source>
</evidence>